<gene>
    <name evidence="7" type="ORF">PCOR1329_LOCUS2036</name>
</gene>
<keyword evidence="4 5" id="KW-0904">Protein phosphatase</keyword>
<evidence type="ECO:0000313" key="7">
    <source>
        <dbReference type="EMBL" id="CAK0790916.1"/>
    </source>
</evidence>
<evidence type="ECO:0000256" key="4">
    <source>
        <dbReference type="ARBA" id="ARBA00022912"/>
    </source>
</evidence>
<feature type="domain" description="PPM-type phosphatase" evidence="6">
    <location>
        <begin position="23"/>
        <end position="288"/>
    </location>
</feature>
<keyword evidence="2" id="KW-0479">Metal-binding</keyword>
<reference evidence="7" key="1">
    <citation type="submission" date="2023-10" db="EMBL/GenBank/DDBJ databases">
        <authorList>
            <person name="Chen Y."/>
            <person name="Shah S."/>
            <person name="Dougan E. K."/>
            <person name="Thang M."/>
            <person name="Chan C."/>
        </authorList>
    </citation>
    <scope>NUCLEOTIDE SEQUENCE [LARGE SCALE GENOMIC DNA]</scope>
</reference>
<dbReference type="Pfam" id="PF00481">
    <property type="entry name" value="PP2C"/>
    <property type="match status" value="1"/>
</dbReference>
<proteinExistence type="inferred from homology"/>
<keyword evidence="3 5" id="KW-0378">Hydrolase</keyword>
<dbReference type="PROSITE" id="PS51746">
    <property type="entry name" value="PPM_2"/>
    <property type="match status" value="1"/>
</dbReference>
<dbReference type="EMBL" id="CAUYUJ010000503">
    <property type="protein sequence ID" value="CAK0790916.1"/>
    <property type="molecule type" value="Genomic_DNA"/>
</dbReference>
<comment type="caution">
    <text evidence="7">The sequence shown here is derived from an EMBL/GenBank/DDBJ whole genome shotgun (WGS) entry which is preliminary data.</text>
</comment>
<dbReference type="Gene3D" id="3.60.40.10">
    <property type="entry name" value="PPM-type phosphatase domain"/>
    <property type="match status" value="1"/>
</dbReference>
<dbReference type="InterPro" id="IPR036457">
    <property type="entry name" value="PPM-type-like_dom_sf"/>
</dbReference>
<protein>
    <recommendedName>
        <fullName evidence="6">PPM-type phosphatase domain-containing protein</fullName>
    </recommendedName>
</protein>
<sequence length="404" mass="42977">MGAVLPKPVESTVIERRAAGPFRVGIAEMNGWRSSMEDAHLIHMQPDWGFFGVFDGHGGDKCAGYVAGRLGEELRRHGCPEDDAALKQLVLGVDKAFLATRQPSGSTGTMCIVHSSRGRGKFRLRVANCGDSRVLLGKRDGTIVDGGGTDQGLTTDHKPSHPGERQRIYRCGGHVEEAAGGVPRVNGELAVSRGFGDADFKKTGGPGPEDHPVTANPELGHFECDSSDFLLLVCDGVSEGDFSNAEVVKLVADTLRKKEDPGVAAEAVIKRAIETNSKDNISCMVVLMSGASGPEESVEFNPGPLTAPEDKTFMTAYEAMAKRAGLTLAQAAELRFERLQQWLSAPGGGQEEALHDELALFGSPAGTKGSEERKAWFRSWLQKLAEIGGGGRSEGAPLGREGRG</sequence>
<dbReference type="InterPro" id="IPR000222">
    <property type="entry name" value="PP2C_BS"/>
</dbReference>
<evidence type="ECO:0000256" key="2">
    <source>
        <dbReference type="ARBA" id="ARBA00022723"/>
    </source>
</evidence>
<comment type="subcellular location">
    <subcellularLocation>
        <location evidence="1">Membrane</location>
        <topology evidence="1">Peripheral membrane protein</topology>
    </subcellularLocation>
</comment>
<accession>A0ABN9PHA6</accession>
<dbReference type="SUPFAM" id="SSF81606">
    <property type="entry name" value="PP2C-like"/>
    <property type="match status" value="1"/>
</dbReference>
<name>A0ABN9PHA6_9DINO</name>
<evidence type="ECO:0000313" key="8">
    <source>
        <dbReference type="Proteomes" id="UP001189429"/>
    </source>
</evidence>
<dbReference type="InterPro" id="IPR001932">
    <property type="entry name" value="PPM-type_phosphatase-like_dom"/>
</dbReference>
<dbReference type="Proteomes" id="UP001189429">
    <property type="component" value="Unassembled WGS sequence"/>
</dbReference>
<evidence type="ECO:0000259" key="6">
    <source>
        <dbReference type="PROSITE" id="PS51746"/>
    </source>
</evidence>
<keyword evidence="8" id="KW-1185">Reference proteome</keyword>
<dbReference type="InterPro" id="IPR015655">
    <property type="entry name" value="PP2C"/>
</dbReference>
<evidence type="ECO:0000256" key="1">
    <source>
        <dbReference type="ARBA" id="ARBA00004170"/>
    </source>
</evidence>
<dbReference type="PANTHER" id="PTHR47992">
    <property type="entry name" value="PROTEIN PHOSPHATASE"/>
    <property type="match status" value="1"/>
</dbReference>
<evidence type="ECO:0000256" key="5">
    <source>
        <dbReference type="RuleBase" id="RU003465"/>
    </source>
</evidence>
<dbReference type="SMART" id="SM00332">
    <property type="entry name" value="PP2Cc"/>
    <property type="match status" value="1"/>
</dbReference>
<evidence type="ECO:0000256" key="3">
    <source>
        <dbReference type="ARBA" id="ARBA00022801"/>
    </source>
</evidence>
<organism evidence="7 8">
    <name type="scientific">Prorocentrum cordatum</name>
    <dbReference type="NCBI Taxonomy" id="2364126"/>
    <lineage>
        <taxon>Eukaryota</taxon>
        <taxon>Sar</taxon>
        <taxon>Alveolata</taxon>
        <taxon>Dinophyceae</taxon>
        <taxon>Prorocentrales</taxon>
        <taxon>Prorocentraceae</taxon>
        <taxon>Prorocentrum</taxon>
    </lineage>
</organism>
<comment type="similarity">
    <text evidence="5">Belongs to the PP2C family.</text>
</comment>
<dbReference type="PROSITE" id="PS01032">
    <property type="entry name" value="PPM_1"/>
    <property type="match status" value="1"/>
</dbReference>
<dbReference type="CDD" id="cd00143">
    <property type="entry name" value="PP2Cc"/>
    <property type="match status" value="1"/>
</dbReference>